<feature type="transmembrane region" description="Helical" evidence="7">
    <location>
        <begin position="252"/>
        <end position="271"/>
    </location>
</feature>
<feature type="domain" description="EamA" evidence="8">
    <location>
        <begin position="9"/>
        <end position="142"/>
    </location>
</feature>
<dbReference type="PATRIC" id="fig|162209.4.peg.1750"/>
<dbReference type="EMBL" id="CP013652">
    <property type="protein sequence ID" value="ALS22026.1"/>
    <property type="molecule type" value="Genomic_DNA"/>
</dbReference>
<keyword evidence="4 7" id="KW-0812">Transmembrane</keyword>
<keyword evidence="6 7" id="KW-0472">Membrane</keyword>
<protein>
    <submittedName>
        <fullName evidence="9">EamA-like transporter family protein</fullName>
    </submittedName>
</protein>
<name>A0A0U2W9J3_9BACL</name>
<reference evidence="9 10" key="2">
    <citation type="journal article" date="2016" name="Genome Announc.">
        <title>Complete Genome Sequences of Two Interactive Moderate Thermophiles, Paenibacillus napthalenovorans 32O-Y and Paenibacillus sp. 32O-W.</title>
        <authorList>
            <person name="Butler R.R.III."/>
            <person name="Wang J."/>
            <person name="Stark B.C."/>
            <person name="Pombert J.F."/>
        </authorList>
    </citation>
    <scope>NUCLEOTIDE SEQUENCE [LARGE SCALE GENOMIC DNA]</scope>
    <source>
        <strain evidence="9 10">32O-Y</strain>
    </source>
</reference>
<dbReference type="PANTHER" id="PTHR42920:SF11">
    <property type="entry name" value="INNER MEMBRANE PROTEIN YTFF"/>
    <property type="match status" value="1"/>
</dbReference>
<evidence type="ECO:0000259" key="8">
    <source>
        <dbReference type="Pfam" id="PF00892"/>
    </source>
</evidence>
<dbReference type="PANTHER" id="PTHR42920">
    <property type="entry name" value="OS03G0707200 PROTEIN-RELATED"/>
    <property type="match status" value="1"/>
</dbReference>
<dbReference type="InterPro" id="IPR037185">
    <property type="entry name" value="EmrE-like"/>
</dbReference>
<sequence>MVKTLWKSPYILLIIATCFWGGNFVVGKTLVTEVPPFLLALMRWILALLVILPFWGAECWRYRKQIMQKWRMTLFLSLTGIAGFNTLTYIAVQYTGSINASLMNAATPMMIVVISLFMLKERINWSVLPAILLSLFGVIWIISRGSWSAIAGLSFNRGDLWMLAAIGCWALYSVGMKKFAGELPVHALFVATLVMALIVLVPSSVAEWMIRGSEIEWTAGLVSGVVFIGIFPSLLSFTAWNAAIAMIGPSRCSGFLNLIPLFSAIFATFFAGESIRAYHLIGAVLIITGVYFMNRRLKPSSKRMEITA</sequence>
<feature type="transmembrane region" description="Helical" evidence="7">
    <location>
        <begin position="98"/>
        <end position="119"/>
    </location>
</feature>
<proteinExistence type="inferred from homology"/>
<gene>
    <name evidence="9" type="ORF">IJ22_16520</name>
</gene>
<feature type="transmembrane region" description="Helical" evidence="7">
    <location>
        <begin position="187"/>
        <end position="205"/>
    </location>
</feature>
<comment type="subcellular location">
    <subcellularLocation>
        <location evidence="1">Cell membrane</location>
        <topology evidence="1">Multi-pass membrane protein</topology>
    </subcellularLocation>
</comment>
<evidence type="ECO:0000256" key="4">
    <source>
        <dbReference type="ARBA" id="ARBA00022692"/>
    </source>
</evidence>
<feature type="transmembrane region" description="Helical" evidence="7">
    <location>
        <begin position="159"/>
        <end position="175"/>
    </location>
</feature>
<dbReference type="InterPro" id="IPR000620">
    <property type="entry name" value="EamA_dom"/>
</dbReference>
<evidence type="ECO:0000256" key="1">
    <source>
        <dbReference type="ARBA" id="ARBA00004651"/>
    </source>
</evidence>
<feature type="transmembrane region" description="Helical" evidence="7">
    <location>
        <begin position="217"/>
        <end position="240"/>
    </location>
</feature>
<feature type="transmembrane region" description="Helical" evidence="7">
    <location>
        <begin position="72"/>
        <end position="92"/>
    </location>
</feature>
<comment type="similarity">
    <text evidence="2">Belongs to the EamA transporter family.</text>
</comment>
<evidence type="ECO:0000256" key="2">
    <source>
        <dbReference type="ARBA" id="ARBA00007362"/>
    </source>
</evidence>
<feature type="transmembrane region" description="Helical" evidence="7">
    <location>
        <begin position="37"/>
        <end position="60"/>
    </location>
</feature>
<dbReference type="STRING" id="162209.IJ22_16520"/>
<keyword evidence="5 7" id="KW-1133">Transmembrane helix</keyword>
<dbReference type="Pfam" id="PF00892">
    <property type="entry name" value="EamA"/>
    <property type="match status" value="2"/>
</dbReference>
<evidence type="ECO:0000313" key="9">
    <source>
        <dbReference type="EMBL" id="ALS22026.1"/>
    </source>
</evidence>
<dbReference type="OrthoDB" id="9805239at2"/>
<dbReference type="GO" id="GO:0005886">
    <property type="term" value="C:plasma membrane"/>
    <property type="evidence" value="ECO:0007669"/>
    <property type="project" value="UniProtKB-SubCell"/>
</dbReference>
<feature type="domain" description="EamA" evidence="8">
    <location>
        <begin position="157"/>
        <end position="294"/>
    </location>
</feature>
<feature type="transmembrane region" description="Helical" evidence="7">
    <location>
        <begin position="126"/>
        <end position="147"/>
    </location>
</feature>
<evidence type="ECO:0000256" key="7">
    <source>
        <dbReference type="SAM" id="Phobius"/>
    </source>
</evidence>
<evidence type="ECO:0000256" key="5">
    <source>
        <dbReference type="ARBA" id="ARBA00022989"/>
    </source>
</evidence>
<dbReference type="InterPro" id="IPR051258">
    <property type="entry name" value="Diverse_Substrate_Transporter"/>
</dbReference>
<reference evidence="10" key="1">
    <citation type="submission" date="2015-12" db="EMBL/GenBank/DDBJ databases">
        <title>Complete genome sequences of two moderately thermophilic Paenibacillus species.</title>
        <authorList>
            <person name="Butler R.III."/>
            <person name="Wang J."/>
            <person name="Stark B.C."/>
            <person name="Pombert J.-F."/>
        </authorList>
    </citation>
    <scope>NUCLEOTIDE SEQUENCE [LARGE SCALE GENOMIC DNA]</scope>
    <source>
        <strain evidence="10">32O-Y</strain>
    </source>
</reference>
<dbReference type="Proteomes" id="UP000061660">
    <property type="component" value="Chromosome"/>
</dbReference>
<organism evidence="9 10">
    <name type="scientific">Paenibacillus naphthalenovorans</name>
    <dbReference type="NCBI Taxonomy" id="162209"/>
    <lineage>
        <taxon>Bacteria</taxon>
        <taxon>Bacillati</taxon>
        <taxon>Bacillota</taxon>
        <taxon>Bacilli</taxon>
        <taxon>Bacillales</taxon>
        <taxon>Paenibacillaceae</taxon>
        <taxon>Paenibacillus</taxon>
    </lineage>
</organism>
<dbReference type="SUPFAM" id="SSF103481">
    <property type="entry name" value="Multidrug resistance efflux transporter EmrE"/>
    <property type="match status" value="2"/>
</dbReference>
<evidence type="ECO:0000256" key="6">
    <source>
        <dbReference type="ARBA" id="ARBA00023136"/>
    </source>
</evidence>
<keyword evidence="10" id="KW-1185">Reference proteome</keyword>
<keyword evidence="3" id="KW-1003">Cell membrane</keyword>
<accession>A0A0U2W9J3</accession>
<evidence type="ECO:0000313" key="10">
    <source>
        <dbReference type="Proteomes" id="UP000061660"/>
    </source>
</evidence>
<dbReference type="AlphaFoldDB" id="A0A0U2W9J3"/>
<dbReference type="RefSeq" id="WP_062408368.1">
    <property type="nucleotide sequence ID" value="NZ_CP013652.1"/>
</dbReference>
<evidence type="ECO:0000256" key="3">
    <source>
        <dbReference type="ARBA" id="ARBA00022475"/>
    </source>
</evidence>
<dbReference type="KEGG" id="pnp:IJ22_16520"/>
<feature type="transmembrane region" description="Helical" evidence="7">
    <location>
        <begin position="277"/>
        <end position="294"/>
    </location>
</feature>